<dbReference type="EMBL" id="CP001738">
    <property type="protein sequence ID" value="ACY99068.1"/>
    <property type="molecule type" value="Genomic_DNA"/>
</dbReference>
<evidence type="ECO:0000313" key="2">
    <source>
        <dbReference type="EMBL" id="ACY99068.1"/>
    </source>
</evidence>
<keyword evidence="3" id="KW-1185">Reference proteome</keyword>
<dbReference type="Proteomes" id="UP000001918">
    <property type="component" value="Chromosome"/>
</dbReference>
<dbReference type="InterPro" id="IPR015035">
    <property type="entry name" value="DUF1918"/>
</dbReference>
<dbReference type="Pfam" id="PF08940">
    <property type="entry name" value="DUF1918"/>
    <property type="match status" value="1"/>
</dbReference>
<feature type="domain" description="DUF1918" evidence="1">
    <location>
        <begin position="1"/>
        <end position="58"/>
    </location>
</feature>
<accession>D1ABP5</accession>
<gene>
    <name evidence="2" type="ordered locus">Tcur_3532</name>
</gene>
<dbReference type="HOGENOM" id="CLU_172512_1_0_11"/>
<name>D1ABP5_THECD</name>
<evidence type="ECO:0000313" key="3">
    <source>
        <dbReference type="Proteomes" id="UP000001918"/>
    </source>
</evidence>
<dbReference type="eggNOG" id="COG2905">
    <property type="taxonomic scope" value="Bacteria"/>
</dbReference>
<protein>
    <recommendedName>
        <fullName evidence="1">DUF1918 domain-containing protein</fullName>
    </recommendedName>
</protein>
<sequence>MRAAAGDRLVIVRSGLHEPVRDGEIIEVIGPDGTPPYLVRWADTGRTSLIYPGPDARVVHYEHPEDG</sequence>
<dbReference type="SUPFAM" id="SSF50118">
    <property type="entry name" value="Cell growth inhibitor/plasmid maintenance toxic component"/>
    <property type="match status" value="1"/>
</dbReference>
<proteinExistence type="predicted"/>
<dbReference type="KEGG" id="tcu:Tcur_3532"/>
<dbReference type="AlphaFoldDB" id="D1ABP5"/>
<dbReference type="Gene3D" id="2.30.30.440">
    <property type="entry name" value="Domain of unknown function DUF1918"/>
    <property type="match status" value="1"/>
</dbReference>
<dbReference type="STRING" id="471852.Tcur_3532"/>
<dbReference type="OrthoDB" id="4828144at2"/>
<evidence type="ECO:0000259" key="1">
    <source>
        <dbReference type="Pfam" id="PF08940"/>
    </source>
</evidence>
<reference evidence="2 3" key="1">
    <citation type="journal article" date="2011" name="Stand. Genomic Sci.">
        <title>Complete genome sequence of Thermomonospora curvata type strain (B9).</title>
        <authorList>
            <person name="Chertkov O."/>
            <person name="Sikorski J."/>
            <person name="Nolan M."/>
            <person name="Lapidus A."/>
            <person name="Lucas S."/>
            <person name="Del Rio T.G."/>
            <person name="Tice H."/>
            <person name="Cheng J.F."/>
            <person name="Goodwin L."/>
            <person name="Pitluck S."/>
            <person name="Liolios K."/>
            <person name="Ivanova N."/>
            <person name="Mavromatis K."/>
            <person name="Mikhailova N."/>
            <person name="Ovchinnikova G."/>
            <person name="Pati A."/>
            <person name="Chen A."/>
            <person name="Palaniappan K."/>
            <person name="Djao O.D."/>
            <person name="Land M."/>
            <person name="Hauser L."/>
            <person name="Chang Y.J."/>
            <person name="Jeffries C.D."/>
            <person name="Brettin T."/>
            <person name="Han C."/>
            <person name="Detter J.C."/>
            <person name="Rohde M."/>
            <person name="Goker M."/>
            <person name="Woyke T."/>
            <person name="Bristow J."/>
            <person name="Eisen J.A."/>
            <person name="Markowitz V."/>
            <person name="Hugenholtz P."/>
            <person name="Klenk H.P."/>
            <person name="Kyrpides N.C."/>
        </authorList>
    </citation>
    <scope>NUCLEOTIDE SEQUENCE [LARGE SCALE GENOMIC DNA]</scope>
    <source>
        <strain evidence="3">ATCC 19995 / DSM 43183 / JCM 3096 / KCTC 9072 / NBRC 15933 / NCIMB 10081 / Henssen B9</strain>
    </source>
</reference>
<organism evidence="2 3">
    <name type="scientific">Thermomonospora curvata (strain ATCC 19995 / DSM 43183 / JCM 3096 / KCTC 9072 / NBRC 15933 / NCIMB 10081 / Henssen B9)</name>
    <dbReference type="NCBI Taxonomy" id="471852"/>
    <lineage>
        <taxon>Bacteria</taxon>
        <taxon>Bacillati</taxon>
        <taxon>Actinomycetota</taxon>
        <taxon>Actinomycetes</taxon>
        <taxon>Streptosporangiales</taxon>
        <taxon>Thermomonosporaceae</taxon>
        <taxon>Thermomonospora</taxon>
    </lineage>
</organism>